<feature type="region of interest" description="Disordered" evidence="1">
    <location>
        <begin position="1"/>
        <end position="35"/>
    </location>
</feature>
<dbReference type="AlphaFoldDB" id="A0A9P4Y353"/>
<accession>A0A9P4Y353</accession>
<dbReference type="Proteomes" id="UP000803844">
    <property type="component" value="Unassembled WGS sequence"/>
</dbReference>
<organism evidence="2 3">
    <name type="scientific">Cryphonectria parasitica (strain ATCC 38755 / EP155)</name>
    <dbReference type="NCBI Taxonomy" id="660469"/>
    <lineage>
        <taxon>Eukaryota</taxon>
        <taxon>Fungi</taxon>
        <taxon>Dikarya</taxon>
        <taxon>Ascomycota</taxon>
        <taxon>Pezizomycotina</taxon>
        <taxon>Sordariomycetes</taxon>
        <taxon>Sordariomycetidae</taxon>
        <taxon>Diaporthales</taxon>
        <taxon>Cryphonectriaceae</taxon>
        <taxon>Cryphonectria-Endothia species complex</taxon>
        <taxon>Cryphonectria</taxon>
    </lineage>
</organism>
<comment type="caution">
    <text evidence="2">The sequence shown here is derived from an EMBL/GenBank/DDBJ whole genome shotgun (WGS) entry which is preliminary data.</text>
</comment>
<keyword evidence="3" id="KW-1185">Reference proteome</keyword>
<dbReference type="EMBL" id="MU032347">
    <property type="protein sequence ID" value="KAF3765686.1"/>
    <property type="molecule type" value="Genomic_DNA"/>
</dbReference>
<dbReference type="Pfam" id="PF04081">
    <property type="entry name" value="DNA_pol_delta_4"/>
    <property type="match status" value="1"/>
</dbReference>
<dbReference type="PANTHER" id="PTHR14303:SF0">
    <property type="entry name" value="DNA POLYMERASE DELTA SUBUNIT 4"/>
    <property type="match status" value="1"/>
</dbReference>
<evidence type="ECO:0000313" key="2">
    <source>
        <dbReference type="EMBL" id="KAF3765686.1"/>
    </source>
</evidence>
<dbReference type="GO" id="GO:0000731">
    <property type="term" value="P:DNA synthesis involved in DNA repair"/>
    <property type="evidence" value="ECO:0007669"/>
    <property type="project" value="InterPro"/>
</dbReference>
<dbReference type="OrthoDB" id="337486at2759"/>
<protein>
    <recommendedName>
        <fullName evidence="4">DNA polymerase delta subunit 4</fullName>
    </recommendedName>
</protein>
<evidence type="ECO:0000313" key="3">
    <source>
        <dbReference type="Proteomes" id="UP000803844"/>
    </source>
</evidence>
<name>A0A9P4Y353_CRYP1</name>
<dbReference type="PANTHER" id="PTHR14303">
    <property type="entry name" value="DNA POLYMERASE DELTA SUBUNIT 4"/>
    <property type="match status" value="1"/>
</dbReference>
<evidence type="ECO:0008006" key="4">
    <source>
        <dbReference type="Google" id="ProtNLM"/>
    </source>
</evidence>
<dbReference type="InterPro" id="IPR007218">
    <property type="entry name" value="DNA_pol_delta_4"/>
</dbReference>
<feature type="compositionally biased region" description="Polar residues" evidence="1">
    <location>
        <begin position="18"/>
        <end position="28"/>
    </location>
</feature>
<feature type="compositionally biased region" description="Low complexity" evidence="1">
    <location>
        <begin position="1"/>
        <end position="13"/>
    </location>
</feature>
<dbReference type="RefSeq" id="XP_040776647.1">
    <property type="nucleotide sequence ID" value="XM_040921418.1"/>
</dbReference>
<dbReference type="GeneID" id="63838547"/>
<evidence type="ECO:0000256" key="1">
    <source>
        <dbReference type="SAM" id="MobiDB-lite"/>
    </source>
</evidence>
<gene>
    <name evidence="2" type="ORF">M406DRAFT_339072</name>
</gene>
<dbReference type="GO" id="GO:0043625">
    <property type="term" value="C:delta DNA polymerase complex"/>
    <property type="evidence" value="ECO:0007669"/>
    <property type="project" value="TreeGrafter"/>
</dbReference>
<reference evidence="2" key="1">
    <citation type="journal article" date="2020" name="Phytopathology">
        <title>Genome sequence of the chestnut blight fungus Cryphonectria parasitica EP155: A fundamental resource for an archetypical invasive plant pathogen.</title>
        <authorList>
            <person name="Crouch J.A."/>
            <person name="Dawe A."/>
            <person name="Aerts A."/>
            <person name="Barry K."/>
            <person name="Churchill A.C.L."/>
            <person name="Grimwood J."/>
            <person name="Hillman B."/>
            <person name="Milgroom M.G."/>
            <person name="Pangilinan J."/>
            <person name="Smith M."/>
            <person name="Salamov A."/>
            <person name="Schmutz J."/>
            <person name="Yadav J."/>
            <person name="Grigoriev I.V."/>
            <person name="Nuss D."/>
        </authorList>
    </citation>
    <scope>NUCLEOTIDE SEQUENCE</scope>
    <source>
        <strain evidence="2">EP155</strain>
    </source>
</reference>
<sequence>MPATRRSTRSAAAKGHGKQSTLSFNNKVTKTGAAKTSAKEAAAAAALPSGGLSKKVIIEPVTEGEEEEALEVLPEEKAHEEAVAKEEKPEVEARAEKVSNRQIKKYWEGVEDARIAKRVHQEDLSLSEKVLRYFDISSQYGPCTGIPRTKRWYRAEKLGLNPPIEVLAVLLKKEQDGNGDMERSAMDRLMESTAIGSI</sequence>
<dbReference type="GO" id="GO:0003887">
    <property type="term" value="F:DNA-directed DNA polymerase activity"/>
    <property type="evidence" value="ECO:0007669"/>
    <property type="project" value="TreeGrafter"/>
</dbReference>
<proteinExistence type="predicted"/>
<dbReference type="GO" id="GO:0006261">
    <property type="term" value="P:DNA-templated DNA replication"/>
    <property type="evidence" value="ECO:0007669"/>
    <property type="project" value="TreeGrafter"/>
</dbReference>